<dbReference type="CDD" id="cd00118">
    <property type="entry name" value="LysM"/>
    <property type="match status" value="2"/>
</dbReference>
<dbReference type="InterPro" id="IPR002477">
    <property type="entry name" value="Peptidoglycan-bd-like"/>
</dbReference>
<dbReference type="Gene3D" id="2.70.70.10">
    <property type="entry name" value="Glucose Permease (Domain IIA)"/>
    <property type="match status" value="1"/>
</dbReference>
<dbReference type="SMART" id="SM00257">
    <property type="entry name" value="LysM"/>
    <property type="match status" value="2"/>
</dbReference>
<evidence type="ECO:0000256" key="1">
    <source>
        <dbReference type="SAM" id="Phobius"/>
    </source>
</evidence>
<dbReference type="InterPro" id="IPR036365">
    <property type="entry name" value="PGBD-like_sf"/>
</dbReference>
<feature type="domain" description="LysM" evidence="2">
    <location>
        <begin position="95"/>
        <end position="138"/>
    </location>
</feature>
<proteinExistence type="predicted"/>
<dbReference type="Gene3D" id="3.10.350.10">
    <property type="entry name" value="LysM domain"/>
    <property type="match status" value="2"/>
</dbReference>
<reference evidence="4" key="1">
    <citation type="submission" date="2016-07" db="EMBL/GenBank/DDBJ databases">
        <authorList>
            <person name="Florea S."/>
            <person name="Webb J.S."/>
            <person name="Jaromczyk J."/>
            <person name="Schardl C.L."/>
        </authorList>
    </citation>
    <scope>NUCLEOTIDE SEQUENCE [LARGE SCALE GENOMIC DNA]</scope>
    <source>
        <strain evidence="4">Z6</strain>
    </source>
</reference>
<dbReference type="PANTHER" id="PTHR21666">
    <property type="entry name" value="PEPTIDASE-RELATED"/>
    <property type="match status" value="1"/>
</dbReference>
<dbReference type="PANTHER" id="PTHR21666:SF270">
    <property type="entry name" value="MUREIN HYDROLASE ACTIVATOR ENVC"/>
    <property type="match status" value="1"/>
</dbReference>
<evidence type="ECO:0000313" key="4">
    <source>
        <dbReference type="Proteomes" id="UP000093514"/>
    </source>
</evidence>
<dbReference type="EMBL" id="LWDV01000006">
    <property type="protein sequence ID" value="OCL27976.1"/>
    <property type="molecule type" value="Genomic_DNA"/>
</dbReference>
<dbReference type="GO" id="GO:0004222">
    <property type="term" value="F:metalloendopeptidase activity"/>
    <property type="evidence" value="ECO:0007669"/>
    <property type="project" value="TreeGrafter"/>
</dbReference>
<keyword evidence="1" id="KW-0472">Membrane</keyword>
<dbReference type="Pfam" id="PF01471">
    <property type="entry name" value="PG_binding_1"/>
    <property type="match status" value="1"/>
</dbReference>
<sequence>MLTKGRLYIAIINFIIILILTSVGVNGEVFVTNQAGIKRVQYNLLILGYDIALTGKIDSQTYKSLVDFQQRNKLRASGEIDIDTFFKLEDFAGYMSHKVVIGDTLKSIARDYDISVGMIKRLNKLTSSKLKLGEELIIPQNGLEELAEYSLNKVITYILKPEDSLDEIAKRFNTTVEVLKRVNDISSSDIREIEALRIPISIVKSQYKAKNLTKDEILNNLIAPTVIRVSSNFGYREHPIKKKRIIHKGVDLAVVTGTKIKAIYKGTVLYSGWIKGYGKTVTIDHGNGIVSLYAHNSKLLVSKEEKVKSGQVITLSGNTGRTTGPHLHFGLYINNEAVDPLRYIK</sequence>
<gene>
    <name evidence="3" type="ORF">U472_01895</name>
</gene>
<keyword evidence="1" id="KW-1133">Transmembrane helix</keyword>
<dbReference type="SUPFAM" id="SSF51261">
    <property type="entry name" value="Duplicated hybrid motif"/>
    <property type="match status" value="1"/>
</dbReference>
<feature type="domain" description="LysM" evidence="2">
    <location>
        <begin position="155"/>
        <end position="198"/>
    </location>
</feature>
<dbReference type="InterPro" id="IPR011055">
    <property type="entry name" value="Dup_hybrid_motif"/>
</dbReference>
<dbReference type="RefSeq" id="WP_068714960.1">
    <property type="nucleotide sequence ID" value="NZ_LWDV01000006.1"/>
</dbReference>
<dbReference type="AlphaFoldDB" id="A0A1C0AC63"/>
<dbReference type="InterPro" id="IPR036779">
    <property type="entry name" value="LysM_dom_sf"/>
</dbReference>
<protein>
    <recommendedName>
        <fullName evidence="2">LysM domain-containing protein</fullName>
    </recommendedName>
</protein>
<dbReference type="Pfam" id="PF01476">
    <property type="entry name" value="LysM"/>
    <property type="match status" value="2"/>
</dbReference>
<feature type="transmembrane region" description="Helical" evidence="1">
    <location>
        <begin position="7"/>
        <end position="25"/>
    </location>
</feature>
<dbReference type="InterPro" id="IPR018392">
    <property type="entry name" value="LysM"/>
</dbReference>
<keyword evidence="4" id="KW-1185">Reference proteome</keyword>
<dbReference type="InterPro" id="IPR050570">
    <property type="entry name" value="Cell_wall_metabolism_enzyme"/>
</dbReference>
<evidence type="ECO:0000259" key="2">
    <source>
        <dbReference type="PROSITE" id="PS51782"/>
    </source>
</evidence>
<dbReference type="CDD" id="cd12797">
    <property type="entry name" value="M23_peptidase"/>
    <property type="match status" value="1"/>
</dbReference>
<dbReference type="Pfam" id="PF01551">
    <property type="entry name" value="Peptidase_M23"/>
    <property type="match status" value="1"/>
</dbReference>
<name>A0A1C0AC63_9FIRM</name>
<dbReference type="PROSITE" id="PS51782">
    <property type="entry name" value="LYSM"/>
    <property type="match status" value="2"/>
</dbReference>
<dbReference type="OrthoDB" id="9809488at2"/>
<dbReference type="SUPFAM" id="SSF47090">
    <property type="entry name" value="PGBD-like"/>
    <property type="match status" value="1"/>
</dbReference>
<dbReference type="Gene3D" id="1.10.101.10">
    <property type="entry name" value="PGBD-like superfamily/PGBD"/>
    <property type="match status" value="1"/>
</dbReference>
<evidence type="ECO:0000313" key="3">
    <source>
        <dbReference type="EMBL" id="OCL27976.1"/>
    </source>
</evidence>
<dbReference type="Proteomes" id="UP000093514">
    <property type="component" value="Unassembled WGS sequence"/>
</dbReference>
<dbReference type="InterPro" id="IPR036366">
    <property type="entry name" value="PGBDSf"/>
</dbReference>
<accession>A0A1C0AC63</accession>
<comment type="caution">
    <text evidence="3">The sequence shown here is derived from an EMBL/GenBank/DDBJ whole genome shotgun (WGS) entry which is preliminary data.</text>
</comment>
<keyword evidence="1" id="KW-0812">Transmembrane</keyword>
<reference evidence="3 4" key="2">
    <citation type="submission" date="2016-08" db="EMBL/GenBank/DDBJ databases">
        <title>Orenia metallireducens sp. nov. strain Z6, a Novel Metal-reducing Firmicute from the Deep Subsurface.</title>
        <authorList>
            <person name="Maxim B.I."/>
            <person name="Kenneth K."/>
            <person name="Flynn T.M."/>
            <person name="Oloughlin E.J."/>
            <person name="Locke R.A."/>
            <person name="Weber J.R."/>
            <person name="Egan S.M."/>
            <person name="Mackie R.I."/>
            <person name="Cann I.K."/>
        </authorList>
    </citation>
    <scope>NUCLEOTIDE SEQUENCE [LARGE SCALE GENOMIC DNA]</scope>
    <source>
        <strain evidence="3 4">Z6</strain>
    </source>
</reference>
<dbReference type="InterPro" id="IPR016047">
    <property type="entry name" value="M23ase_b-sheet_dom"/>
</dbReference>
<organism evidence="3 4">
    <name type="scientific">Orenia metallireducens</name>
    <dbReference type="NCBI Taxonomy" id="1413210"/>
    <lineage>
        <taxon>Bacteria</taxon>
        <taxon>Bacillati</taxon>
        <taxon>Bacillota</taxon>
        <taxon>Clostridia</taxon>
        <taxon>Halanaerobiales</taxon>
        <taxon>Halobacteroidaceae</taxon>
        <taxon>Orenia</taxon>
    </lineage>
</organism>